<sequence>MSKDSIPQHNARALEEEQKHVANKLAEHDTIRRCDAEATATALKHEQKIATKNLEHTDDQAKQNAKNLKDEAKANAEKLKL</sequence>
<evidence type="ECO:0000313" key="2">
    <source>
        <dbReference type="EMBL" id="CAF1210669.1"/>
    </source>
</evidence>
<dbReference type="EMBL" id="CAJNOO010001886">
    <property type="protein sequence ID" value="CAF1210669.1"/>
    <property type="molecule type" value="Genomic_DNA"/>
</dbReference>
<dbReference type="Proteomes" id="UP000663882">
    <property type="component" value="Unassembled WGS sequence"/>
</dbReference>
<comment type="caution">
    <text evidence="2">The sequence shown here is derived from an EMBL/GenBank/DDBJ whole genome shotgun (WGS) entry which is preliminary data.</text>
</comment>
<accession>A0A814WYM0</accession>
<dbReference type="OrthoDB" id="10038575at2759"/>
<feature type="region of interest" description="Disordered" evidence="1">
    <location>
        <begin position="50"/>
        <end position="81"/>
    </location>
</feature>
<gene>
    <name evidence="2" type="ORF">RFH988_LOCUS25107</name>
</gene>
<reference evidence="2" key="1">
    <citation type="submission" date="2021-02" db="EMBL/GenBank/DDBJ databases">
        <authorList>
            <person name="Nowell W R."/>
        </authorList>
    </citation>
    <scope>NUCLEOTIDE SEQUENCE</scope>
</reference>
<name>A0A814WYM0_9BILA</name>
<evidence type="ECO:0000256" key="1">
    <source>
        <dbReference type="SAM" id="MobiDB-lite"/>
    </source>
</evidence>
<evidence type="ECO:0000313" key="3">
    <source>
        <dbReference type="Proteomes" id="UP000663882"/>
    </source>
</evidence>
<protein>
    <submittedName>
        <fullName evidence="2">Uncharacterized protein</fullName>
    </submittedName>
</protein>
<dbReference type="AlphaFoldDB" id="A0A814WYM0"/>
<proteinExistence type="predicted"/>
<organism evidence="2 3">
    <name type="scientific">Rotaria sordida</name>
    <dbReference type="NCBI Taxonomy" id="392033"/>
    <lineage>
        <taxon>Eukaryota</taxon>
        <taxon>Metazoa</taxon>
        <taxon>Spiralia</taxon>
        <taxon>Gnathifera</taxon>
        <taxon>Rotifera</taxon>
        <taxon>Eurotatoria</taxon>
        <taxon>Bdelloidea</taxon>
        <taxon>Philodinida</taxon>
        <taxon>Philodinidae</taxon>
        <taxon>Rotaria</taxon>
    </lineage>
</organism>